<feature type="domain" description="Exostosin GT47" evidence="5">
    <location>
        <begin position="273"/>
        <end position="420"/>
    </location>
</feature>
<keyword evidence="3" id="KW-0735">Signal-anchor</keyword>
<evidence type="ECO:0000313" key="7">
    <source>
        <dbReference type="Proteomes" id="UP000886520"/>
    </source>
</evidence>
<keyword evidence="7" id="KW-1185">Reference proteome</keyword>
<dbReference type="AlphaFoldDB" id="A0A9D4V8L0"/>
<evidence type="ECO:0000259" key="5">
    <source>
        <dbReference type="Pfam" id="PF03016"/>
    </source>
</evidence>
<dbReference type="InterPro" id="IPR004263">
    <property type="entry name" value="Exostosin"/>
</dbReference>
<dbReference type="InterPro" id="IPR040911">
    <property type="entry name" value="Exostosin_GT47"/>
</dbReference>
<name>A0A9D4V8L0_ADICA</name>
<evidence type="ECO:0000256" key="3">
    <source>
        <dbReference type="ARBA" id="ARBA00022968"/>
    </source>
</evidence>
<evidence type="ECO:0000256" key="4">
    <source>
        <dbReference type="ARBA" id="ARBA00023034"/>
    </source>
</evidence>
<dbReference type="PANTHER" id="PTHR11062">
    <property type="entry name" value="EXOSTOSIN HEPARAN SULFATE GLYCOSYLTRANSFERASE -RELATED"/>
    <property type="match status" value="1"/>
</dbReference>
<dbReference type="GO" id="GO:0016757">
    <property type="term" value="F:glycosyltransferase activity"/>
    <property type="evidence" value="ECO:0007669"/>
    <property type="project" value="InterPro"/>
</dbReference>
<accession>A0A9D4V8L0</accession>
<dbReference type="PANTHER" id="PTHR11062:SF48">
    <property type="entry name" value="OJ1485_B09.5 PROTEIN"/>
    <property type="match status" value="1"/>
</dbReference>
<dbReference type="Proteomes" id="UP000886520">
    <property type="component" value="Chromosome 2"/>
</dbReference>
<dbReference type="OrthoDB" id="1924787at2759"/>
<organism evidence="6 7">
    <name type="scientific">Adiantum capillus-veneris</name>
    <name type="common">Maidenhair fern</name>
    <dbReference type="NCBI Taxonomy" id="13818"/>
    <lineage>
        <taxon>Eukaryota</taxon>
        <taxon>Viridiplantae</taxon>
        <taxon>Streptophyta</taxon>
        <taxon>Embryophyta</taxon>
        <taxon>Tracheophyta</taxon>
        <taxon>Polypodiopsida</taxon>
        <taxon>Polypodiidae</taxon>
        <taxon>Polypodiales</taxon>
        <taxon>Pteridineae</taxon>
        <taxon>Pteridaceae</taxon>
        <taxon>Vittarioideae</taxon>
        <taxon>Adiantum</taxon>
    </lineage>
</organism>
<dbReference type="EMBL" id="JABFUD020000003">
    <property type="protein sequence ID" value="KAI5081870.1"/>
    <property type="molecule type" value="Genomic_DNA"/>
</dbReference>
<reference evidence="6" key="1">
    <citation type="submission" date="2021-01" db="EMBL/GenBank/DDBJ databases">
        <title>Adiantum capillus-veneris genome.</title>
        <authorList>
            <person name="Fang Y."/>
            <person name="Liao Q."/>
        </authorList>
    </citation>
    <scope>NUCLEOTIDE SEQUENCE</scope>
    <source>
        <strain evidence="6">H3</strain>
        <tissue evidence="6">Leaf</tissue>
    </source>
</reference>
<keyword evidence="3" id="KW-0812">Transmembrane</keyword>
<dbReference type="Pfam" id="PF03016">
    <property type="entry name" value="Exostosin_GT47"/>
    <property type="match status" value="2"/>
</dbReference>
<comment type="subcellular location">
    <subcellularLocation>
        <location evidence="1">Golgi apparatus membrane</location>
        <topology evidence="1">Single-pass type II membrane protein</topology>
    </subcellularLocation>
</comment>
<sequence length="488" mass="56826">MVELVYLIEGVAYRYKVSEASAPSVCFSGTTSYLITFGSVHTAPSDYKDLSLAMIRLICWIHPKNQNIWDFLEPLVNVLGSNKEDRGSMVLKRLWHFISPTQCSSISRQMGFFQETFQGPGFLGDSEFSDLNESSLETIERCDSPLRVYMYDIPRKFNLGMIKQGSNEERPWRDAKVPSWPMNSGLKRQHSVEYWMMLSLLNQEAGKSLERVALRVADPLEADLFFMPFFSSLSFNKHGVNMLDPETEKDRLLQVEVEQFLKTSRWWLRSGAVAWLGKDIVAPYNHMVETFVNDNSSDPFKVRSTLLFFRGQTRRKDQGKVRMKLANLLQNHSMVVYEESTAKNGGVELSTEGMRSSRFCLHPAGDTPSSCRLFDAIVSHCVPVIVSDRIELPFEDELNYREFCLFFSTEEALRPGYMLSVLERFPKRRWMKMWRKLKLVSHHFEYQYPVKKDDAVSMIWKQARRKLPSVRLAIHRSQRLKVSDWWHW</sequence>
<evidence type="ECO:0000256" key="1">
    <source>
        <dbReference type="ARBA" id="ARBA00004323"/>
    </source>
</evidence>
<evidence type="ECO:0000313" key="6">
    <source>
        <dbReference type="EMBL" id="KAI5081870.1"/>
    </source>
</evidence>
<proteinExistence type="inferred from homology"/>
<gene>
    <name evidence="6" type="ORF">GOP47_0001613</name>
</gene>
<evidence type="ECO:0000256" key="2">
    <source>
        <dbReference type="ARBA" id="ARBA00010271"/>
    </source>
</evidence>
<feature type="domain" description="Exostosin GT47" evidence="5">
    <location>
        <begin position="144"/>
        <end position="271"/>
    </location>
</feature>
<protein>
    <recommendedName>
        <fullName evidence="5">Exostosin GT47 domain-containing protein</fullName>
    </recommendedName>
</protein>
<dbReference type="GO" id="GO:0000139">
    <property type="term" value="C:Golgi membrane"/>
    <property type="evidence" value="ECO:0007669"/>
    <property type="project" value="UniProtKB-SubCell"/>
</dbReference>
<comment type="caution">
    <text evidence="6">The sequence shown here is derived from an EMBL/GenBank/DDBJ whole genome shotgun (WGS) entry which is preliminary data.</text>
</comment>
<keyword evidence="4" id="KW-0333">Golgi apparatus</keyword>
<comment type="similarity">
    <text evidence="2">Belongs to the glycosyltransferase 47 family.</text>
</comment>